<feature type="chain" id="PRO_5046850926" evidence="4">
    <location>
        <begin position="28"/>
        <end position="539"/>
    </location>
</feature>
<dbReference type="Gene3D" id="3.10.105.10">
    <property type="entry name" value="Dipeptide-binding Protein, Domain 3"/>
    <property type="match status" value="1"/>
</dbReference>
<keyword evidence="3 4" id="KW-0732">Signal</keyword>
<gene>
    <name evidence="6" type="ORF">GCM10023353_24320</name>
</gene>
<dbReference type="PROSITE" id="PS51257">
    <property type="entry name" value="PROKAR_LIPOPROTEIN"/>
    <property type="match status" value="1"/>
</dbReference>
<dbReference type="InterPro" id="IPR030678">
    <property type="entry name" value="Peptide/Ni-bd"/>
</dbReference>
<dbReference type="InterPro" id="IPR000914">
    <property type="entry name" value="SBP_5_dom"/>
</dbReference>
<feature type="signal peptide" evidence="4">
    <location>
        <begin position="1"/>
        <end position="27"/>
    </location>
</feature>
<evidence type="ECO:0000313" key="7">
    <source>
        <dbReference type="Proteomes" id="UP001500839"/>
    </source>
</evidence>
<dbReference type="Gene3D" id="3.40.190.10">
    <property type="entry name" value="Periplasmic binding protein-like II"/>
    <property type="match status" value="1"/>
</dbReference>
<dbReference type="SUPFAM" id="SSF53850">
    <property type="entry name" value="Periplasmic binding protein-like II"/>
    <property type="match status" value="1"/>
</dbReference>
<organism evidence="6 7">
    <name type="scientific">Tomitella cavernea</name>
    <dbReference type="NCBI Taxonomy" id="1387982"/>
    <lineage>
        <taxon>Bacteria</taxon>
        <taxon>Bacillati</taxon>
        <taxon>Actinomycetota</taxon>
        <taxon>Actinomycetes</taxon>
        <taxon>Mycobacteriales</taxon>
        <taxon>Tomitella</taxon>
    </lineage>
</organism>
<sequence length="539" mass="58063">MRLRRKHYILRLSIAATAVTLLTAGCANTNGNGNDGVVAVSDLGDLEDGIVNADPATGEPEDGGTLTFAAYAEPASLDPAKTIASATTGGIEMVNIYDSIMRYDAETGTIVPQLAEDLTSDPDFRTWTLTIPDNVTFSDGTLMDASAVKYSQQRYSESEGPESGLWNANVASIETPTQHTIIYTLNKPWPNFPSILTSGPGMIVAKSAGPVDGDFTPIGAGPFSLAKWQQGTSMTLSAREDYWGGPPSLDAIEIAYMPTTQVSMDTFNNDEVDMTLAREPDDVAFMLEHGIAGFASTTNATNITMINASPGRPGADQRVRKAMQLAIDPGLISKRTYGMEAIGSNQLFAEASKWNTSTDGPSYDPEQAKRLVAEAKADGFDGHIVSVFGPSQAKQKQALSTEAMLEAVGFNVETKILPTFSDQIRLVAAERNYDLSDWGLSIRDPNPLSKMAAAMTSEGSQTYGMYTSKKMDSLIEKFQTTSGDKTKRELMSNIQMQVNRDVPFLVNGSFPEYVGWQQNVHGIKGTSNSMVLLGEAWKA</sequence>
<proteinExistence type="inferred from homology"/>
<reference evidence="7" key="1">
    <citation type="journal article" date="2019" name="Int. J. Syst. Evol. Microbiol.">
        <title>The Global Catalogue of Microorganisms (GCM) 10K type strain sequencing project: providing services to taxonomists for standard genome sequencing and annotation.</title>
        <authorList>
            <consortium name="The Broad Institute Genomics Platform"/>
            <consortium name="The Broad Institute Genome Sequencing Center for Infectious Disease"/>
            <person name="Wu L."/>
            <person name="Ma J."/>
        </authorList>
    </citation>
    <scope>NUCLEOTIDE SEQUENCE [LARGE SCALE GENOMIC DNA]</scope>
    <source>
        <strain evidence="7">JCM 18542</strain>
    </source>
</reference>
<dbReference type="PIRSF" id="PIRSF002741">
    <property type="entry name" value="MppA"/>
    <property type="match status" value="1"/>
</dbReference>
<dbReference type="RefSeq" id="WP_200176115.1">
    <property type="nucleotide sequence ID" value="NZ_BAABKQ010000001.1"/>
</dbReference>
<name>A0ABP9CS99_9ACTN</name>
<dbReference type="Pfam" id="PF00496">
    <property type="entry name" value="SBP_bac_5"/>
    <property type="match status" value="1"/>
</dbReference>
<dbReference type="InterPro" id="IPR039424">
    <property type="entry name" value="SBP_5"/>
</dbReference>
<feature type="domain" description="Solute-binding protein family 5" evidence="5">
    <location>
        <begin position="109"/>
        <end position="459"/>
    </location>
</feature>
<evidence type="ECO:0000256" key="1">
    <source>
        <dbReference type="ARBA" id="ARBA00005695"/>
    </source>
</evidence>
<dbReference type="Proteomes" id="UP001500839">
    <property type="component" value="Unassembled WGS sequence"/>
</dbReference>
<keyword evidence="7" id="KW-1185">Reference proteome</keyword>
<protein>
    <submittedName>
        <fullName evidence="6">ABC transporter substrate-binding protein</fullName>
    </submittedName>
</protein>
<comment type="caution">
    <text evidence="6">The sequence shown here is derived from an EMBL/GenBank/DDBJ whole genome shotgun (WGS) entry which is preliminary data.</text>
</comment>
<keyword evidence="2" id="KW-0813">Transport</keyword>
<dbReference type="PANTHER" id="PTHR30290">
    <property type="entry name" value="PERIPLASMIC BINDING COMPONENT OF ABC TRANSPORTER"/>
    <property type="match status" value="1"/>
</dbReference>
<dbReference type="PANTHER" id="PTHR30290:SF9">
    <property type="entry name" value="OLIGOPEPTIDE-BINDING PROTEIN APPA"/>
    <property type="match status" value="1"/>
</dbReference>
<accession>A0ABP9CS99</accession>
<comment type="similarity">
    <text evidence="1">Belongs to the bacterial solute-binding protein 5 family.</text>
</comment>
<evidence type="ECO:0000256" key="2">
    <source>
        <dbReference type="ARBA" id="ARBA00022448"/>
    </source>
</evidence>
<dbReference type="CDD" id="cd00995">
    <property type="entry name" value="PBP2_NikA_DppA_OppA_like"/>
    <property type="match status" value="1"/>
</dbReference>
<dbReference type="EMBL" id="BAABKQ010000001">
    <property type="protein sequence ID" value="GAA4816977.1"/>
    <property type="molecule type" value="Genomic_DNA"/>
</dbReference>
<evidence type="ECO:0000313" key="6">
    <source>
        <dbReference type="EMBL" id="GAA4816977.1"/>
    </source>
</evidence>
<evidence type="ECO:0000256" key="4">
    <source>
        <dbReference type="SAM" id="SignalP"/>
    </source>
</evidence>
<evidence type="ECO:0000259" key="5">
    <source>
        <dbReference type="Pfam" id="PF00496"/>
    </source>
</evidence>
<evidence type="ECO:0000256" key="3">
    <source>
        <dbReference type="ARBA" id="ARBA00022729"/>
    </source>
</evidence>